<keyword evidence="2 11" id="KW-0645">Protease</keyword>
<gene>
    <name evidence="11" type="primary">htrA</name>
    <name evidence="11" type="ordered locus">XOO0059</name>
</gene>
<dbReference type="EMBL" id="AE013598">
    <property type="protein sequence ID" value="AAW73313.1"/>
    <property type="molecule type" value="Genomic_DNA"/>
</dbReference>
<evidence type="ECO:0000256" key="8">
    <source>
        <dbReference type="PIRSR" id="PIRSR611782-2"/>
    </source>
</evidence>
<feature type="binding site" evidence="8">
    <location>
        <position position="211"/>
    </location>
    <ligand>
        <name>substrate</name>
    </ligand>
</feature>
<proteinExistence type="inferred from homology"/>
<dbReference type="SUPFAM" id="SSF50494">
    <property type="entry name" value="Trypsin-like serine proteases"/>
    <property type="match status" value="1"/>
</dbReference>
<dbReference type="Pfam" id="PF13180">
    <property type="entry name" value="PDZ_2"/>
    <property type="match status" value="1"/>
</dbReference>
<evidence type="ECO:0000256" key="5">
    <source>
        <dbReference type="ARBA" id="ARBA00022801"/>
    </source>
</evidence>
<evidence type="ECO:0000313" key="12">
    <source>
        <dbReference type="Proteomes" id="UP000006735"/>
    </source>
</evidence>
<comment type="similarity">
    <text evidence="1">Belongs to the peptidase S1C family.</text>
</comment>
<dbReference type="GO" id="GO:0004252">
    <property type="term" value="F:serine-type endopeptidase activity"/>
    <property type="evidence" value="ECO:0007669"/>
    <property type="project" value="InterPro"/>
</dbReference>
<dbReference type="Pfam" id="PF13365">
    <property type="entry name" value="Trypsin_2"/>
    <property type="match status" value="1"/>
</dbReference>
<dbReference type="Gene3D" id="2.40.10.120">
    <property type="match status" value="1"/>
</dbReference>
<accession>Q5H6V7</accession>
<dbReference type="GO" id="GO:0006515">
    <property type="term" value="P:protein quality control for misfolded or incompletely synthesized proteins"/>
    <property type="evidence" value="ECO:0007669"/>
    <property type="project" value="TreeGrafter"/>
</dbReference>
<feature type="active site" description="Charge relay system" evidence="7">
    <location>
        <position position="241"/>
    </location>
</feature>
<dbReference type="InterPro" id="IPR011782">
    <property type="entry name" value="Pept_S1C_Do"/>
</dbReference>
<dbReference type="FunFam" id="2.40.10.10:FF:000001">
    <property type="entry name" value="Periplasmic serine protease DegS"/>
    <property type="match status" value="1"/>
</dbReference>
<name>Q5H6V7_XANOR</name>
<evidence type="ECO:0000256" key="1">
    <source>
        <dbReference type="ARBA" id="ARBA00010541"/>
    </source>
</evidence>
<evidence type="ECO:0000259" key="10">
    <source>
        <dbReference type="PROSITE" id="PS50106"/>
    </source>
</evidence>
<dbReference type="PANTHER" id="PTHR22939:SF129">
    <property type="entry name" value="SERINE PROTEASE HTRA2, MITOCHONDRIAL"/>
    <property type="match status" value="1"/>
</dbReference>
<keyword evidence="5" id="KW-0378">Hydrolase</keyword>
<dbReference type="InterPro" id="IPR001478">
    <property type="entry name" value="PDZ"/>
</dbReference>
<dbReference type="PROSITE" id="PS50106">
    <property type="entry name" value="PDZ"/>
    <property type="match status" value="1"/>
</dbReference>
<dbReference type="GO" id="GO:0042597">
    <property type="term" value="C:periplasmic space"/>
    <property type="evidence" value="ECO:0007669"/>
    <property type="project" value="TreeGrafter"/>
</dbReference>
<dbReference type="STRING" id="291331.XOO0059"/>
<feature type="region of interest" description="Disordered" evidence="9">
    <location>
        <begin position="1"/>
        <end position="39"/>
    </location>
</feature>
<keyword evidence="4" id="KW-0677">Repeat</keyword>
<evidence type="ECO:0000256" key="2">
    <source>
        <dbReference type="ARBA" id="ARBA00022670"/>
    </source>
</evidence>
<dbReference type="KEGG" id="xoo:XOO0059"/>
<feature type="active site" description="Charge relay system" evidence="7">
    <location>
        <position position="211"/>
    </location>
</feature>
<reference evidence="11 12" key="1">
    <citation type="journal article" date="2005" name="Nucleic Acids Res.">
        <title>The genome sequence of Xanthomonas oryzae pathovar oryzae KACC10331, the bacterial blight pathogen of rice.</title>
        <authorList>
            <person name="Lee B.M."/>
            <person name="Park Y.J."/>
            <person name="Park D.S."/>
            <person name="Kang H.W."/>
            <person name="Kim J.G."/>
            <person name="Song E.S."/>
            <person name="Park I.C."/>
            <person name="Yoon U.H."/>
            <person name="Hahn J.H."/>
            <person name="Koo B.S."/>
            <person name="Lee G.B."/>
            <person name="Kim H."/>
            <person name="Park H.S."/>
            <person name="Yoon K.O."/>
            <person name="Kim J.H."/>
            <person name="Jung C.H."/>
            <person name="Koh N.H."/>
            <person name="Seo J.S."/>
            <person name="Go S.J."/>
        </authorList>
    </citation>
    <scope>NUCLEOTIDE SEQUENCE [LARGE SCALE GENOMIC DNA]</scope>
    <source>
        <strain evidence="12">KACC10331 / KXO85</strain>
    </source>
</reference>
<keyword evidence="3" id="KW-0732">Signal</keyword>
<feature type="domain" description="PDZ" evidence="10">
    <location>
        <begin position="362"/>
        <end position="453"/>
    </location>
</feature>
<evidence type="ECO:0000256" key="3">
    <source>
        <dbReference type="ARBA" id="ARBA00022729"/>
    </source>
</evidence>
<dbReference type="HOGENOM" id="CLU_020120_1_1_6"/>
<evidence type="ECO:0000256" key="9">
    <source>
        <dbReference type="SAM" id="MobiDB-lite"/>
    </source>
</evidence>
<dbReference type="AlphaFoldDB" id="Q5H6V7"/>
<dbReference type="InterPro" id="IPR009003">
    <property type="entry name" value="Peptidase_S1_PA"/>
</dbReference>
<protein>
    <submittedName>
        <fullName evidence="11">Protease DO</fullName>
    </submittedName>
</protein>
<dbReference type="InterPro" id="IPR001940">
    <property type="entry name" value="Peptidase_S1C"/>
</dbReference>
<dbReference type="PRINTS" id="PR00834">
    <property type="entry name" value="PROTEASES2C"/>
</dbReference>
<feature type="binding site" evidence="8">
    <location>
        <position position="241"/>
    </location>
    <ligand>
        <name>substrate</name>
    </ligand>
</feature>
<sequence length="561" mass="58615">MLIDPPKGVSAGNRAMRDRTQHAEQASDEADATPGPTGCQRNRAKGCAALSPAVKLRAGTLVQLDLRSQTPHSSSTAQPGIRSMRPLPTLLTLSLAAAFGGFAATGINAWLDNRAQATPPSNAAFTLPTTAALPAAVAGQPVPSLAPMLQQAMPAVVSVNTKQVVRVRNPFFNDPILRRLFPEVPQDRINESLGSGVIIDAQKGYVLTNHHVIENADDVQVTLGDGRTVKADFIGSDADTDIALIRIKADNLTDIKLADSNALRVGDFVVAIGNPFGFTQTVTSGIVSAVGRSGIRGLGYQNFIQTDASINPGNSGGALVNLQGQLVGINTASFNPQGSMAGNIGLGLAIPSNLARNVVEQLVTKGVVVRGTLGLETQNLTQQMLQGLGVDSLRGALVTRVLPGSAAAAAGVQPGDVVVAANDQRVDSAEALHNYEGLQAVGSAVTLDIRRDGKPLKLKATLKEQDRAVTGDMLDPRLTGATFVDLPESLRQSGITGVMVSEVKRGGRAAANGLVTGDVIVASSVGEFADLASWRANFQRKPQQLVVRILRGNAQYDALMR</sequence>
<dbReference type="PANTHER" id="PTHR22939">
    <property type="entry name" value="SERINE PROTEASE FAMILY S1C HTRA-RELATED"/>
    <property type="match status" value="1"/>
</dbReference>
<dbReference type="SMART" id="SM00228">
    <property type="entry name" value="PDZ"/>
    <property type="match status" value="2"/>
</dbReference>
<dbReference type="InterPro" id="IPR036034">
    <property type="entry name" value="PDZ_sf"/>
</dbReference>
<dbReference type="SUPFAM" id="SSF50156">
    <property type="entry name" value="PDZ domain-like"/>
    <property type="match status" value="2"/>
</dbReference>
<keyword evidence="6" id="KW-0720">Serine protease</keyword>
<evidence type="ECO:0000313" key="11">
    <source>
        <dbReference type="EMBL" id="AAW73313.1"/>
    </source>
</evidence>
<feature type="binding site" evidence="8">
    <location>
        <begin position="313"/>
        <end position="315"/>
    </location>
    <ligand>
        <name>substrate</name>
    </ligand>
</feature>
<evidence type="ECO:0000256" key="7">
    <source>
        <dbReference type="PIRSR" id="PIRSR611782-1"/>
    </source>
</evidence>
<evidence type="ECO:0000256" key="6">
    <source>
        <dbReference type="ARBA" id="ARBA00022825"/>
    </source>
</evidence>
<dbReference type="Gene3D" id="2.30.42.10">
    <property type="match status" value="2"/>
</dbReference>
<dbReference type="Proteomes" id="UP000006735">
    <property type="component" value="Chromosome"/>
</dbReference>
<keyword evidence="12" id="KW-1185">Reference proteome</keyword>
<organism evidence="11 12">
    <name type="scientific">Xanthomonas oryzae pv. oryzae (strain KACC10331 / KXO85)</name>
    <dbReference type="NCBI Taxonomy" id="291331"/>
    <lineage>
        <taxon>Bacteria</taxon>
        <taxon>Pseudomonadati</taxon>
        <taxon>Pseudomonadota</taxon>
        <taxon>Gammaproteobacteria</taxon>
        <taxon>Lysobacterales</taxon>
        <taxon>Lysobacteraceae</taxon>
        <taxon>Xanthomonas</taxon>
    </lineage>
</organism>
<feature type="active site" description="Charge relay system" evidence="7">
    <location>
        <position position="315"/>
    </location>
</feature>
<dbReference type="NCBIfam" id="TIGR02037">
    <property type="entry name" value="degP_htrA_DO"/>
    <property type="match status" value="1"/>
</dbReference>
<evidence type="ECO:0000256" key="4">
    <source>
        <dbReference type="ARBA" id="ARBA00022737"/>
    </source>
</evidence>